<dbReference type="PANTHER" id="PTHR30055">
    <property type="entry name" value="HTH-TYPE TRANSCRIPTIONAL REGULATOR RUTR"/>
    <property type="match status" value="1"/>
</dbReference>
<evidence type="ECO:0000256" key="3">
    <source>
        <dbReference type="ARBA" id="ARBA00023163"/>
    </source>
</evidence>
<keyword evidence="1" id="KW-0805">Transcription regulation</keyword>
<accession>A0A839DXR0</accession>
<dbReference type="SUPFAM" id="SSF46689">
    <property type="entry name" value="Homeodomain-like"/>
    <property type="match status" value="1"/>
</dbReference>
<evidence type="ECO:0000256" key="1">
    <source>
        <dbReference type="ARBA" id="ARBA00023015"/>
    </source>
</evidence>
<dbReference type="GO" id="GO:0003700">
    <property type="term" value="F:DNA-binding transcription factor activity"/>
    <property type="evidence" value="ECO:0007669"/>
    <property type="project" value="TreeGrafter"/>
</dbReference>
<feature type="compositionally biased region" description="Basic and acidic residues" evidence="5">
    <location>
        <begin position="25"/>
        <end position="36"/>
    </location>
</feature>
<dbReference type="InterPro" id="IPR036271">
    <property type="entry name" value="Tet_transcr_reg_TetR-rel_C_sf"/>
</dbReference>
<dbReference type="GO" id="GO:0000976">
    <property type="term" value="F:transcription cis-regulatory region binding"/>
    <property type="evidence" value="ECO:0007669"/>
    <property type="project" value="TreeGrafter"/>
</dbReference>
<evidence type="ECO:0000256" key="4">
    <source>
        <dbReference type="PROSITE-ProRule" id="PRU00335"/>
    </source>
</evidence>
<dbReference type="InterPro" id="IPR001647">
    <property type="entry name" value="HTH_TetR"/>
</dbReference>
<dbReference type="SUPFAM" id="SSF48498">
    <property type="entry name" value="Tetracyclin repressor-like, C-terminal domain"/>
    <property type="match status" value="1"/>
</dbReference>
<dbReference type="Proteomes" id="UP000569329">
    <property type="component" value="Unassembled WGS sequence"/>
</dbReference>
<proteinExistence type="predicted"/>
<feature type="domain" description="HTH tetR-type" evidence="6">
    <location>
        <begin position="50"/>
        <end position="108"/>
    </location>
</feature>
<evidence type="ECO:0000313" key="7">
    <source>
        <dbReference type="EMBL" id="MBA8825519.1"/>
    </source>
</evidence>
<dbReference type="PROSITE" id="PS50977">
    <property type="entry name" value="HTH_TETR_2"/>
    <property type="match status" value="1"/>
</dbReference>
<keyword evidence="3" id="KW-0804">Transcription</keyword>
<dbReference type="InterPro" id="IPR011075">
    <property type="entry name" value="TetR_C"/>
</dbReference>
<dbReference type="PANTHER" id="PTHR30055:SF148">
    <property type="entry name" value="TETR-FAMILY TRANSCRIPTIONAL REGULATOR"/>
    <property type="match status" value="1"/>
</dbReference>
<comment type="caution">
    <text evidence="7">The sequence shown here is derived from an EMBL/GenBank/DDBJ whole genome shotgun (WGS) entry which is preliminary data.</text>
</comment>
<dbReference type="InterPro" id="IPR009057">
    <property type="entry name" value="Homeodomain-like_sf"/>
</dbReference>
<dbReference type="Pfam" id="PF16859">
    <property type="entry name" value="TetR_C_11"/>
    <property type="match status" value="1"/>
</dbReference>
<protein>
    <submittedName>
        <fullName evidence="7">AcrR family transcriptional regulator</fullName>
    </submittedName>
</protein>
<evidence type="ECO:0000256" key="2">
    <source>
        <dbReference type="ARBA" id="ARBA00023125"/>
    </source>
</evidence>
<evidence type="ECO:0000259" key="6">
    <source>
        <dbReference type="PROSITE" id="PS50977"/>
    </source>
</evidence>
<keyword evidence="2 4" id="KW-0238">DNA-binding</keyword>
<evidence type="ECO:0000256" key="5">
    <source>
        <dbReference type="SAM" id="MobiDB-lite"/>
    </source>
</evidence>
<reference evidence="7 8" key="1">
    <citation type="submission" date="2020-07" db="EMBL/GenBank/DDBJ databases">
        <title>Sequencing the genomes of 1000 actinobacteria strains.</title>
        <authorList>
            <person name="Klenk H.-P."/>
        </authorList>
    </citation>
    <scope>NUCLEOTIDE SEQUENCE [LARGE SCALE GENOMIC DNA]</scope>
    <source>
        <strain evidence="7 8">DSM 45975</strain>
    </source>
</reference>
<gene>
    <name evidence="7" type="ORF">FHX42_002870</name>
</gene>
<dbReference type="Gene3D" id="1.10.10.60">
    <property type="entry name" value="Homeodomain-like"/>
    <property type="match status" value="1"/>
</dbReference>
<dbReference type="Gene3D" id="1.10.357.10">
    <property type="entry name" value="Tetracycline Repressor, domain 2"/>
    <property type="match status" value="1"/>
</dbReference>
<name>A0A839DXR0_9PSEU</name>
<organism evidence="7 8">
    <name type="scientific">Halosaccharopolyspora lacisalsi</name>
    <dbReference type="NCBI Taxonomy" id="1000566"/>
    <lineage>
        <taxon>Bacteria</taxon>
        <taxon>Bacillati</taxon>
        <taxon>Actinomycetota</taxon>
        <taxon>Actinomycetes</taxon>
        <taxon>Pseudonocardiales</taxon>
        <taxon>Pseudonocardiaceae</taxon>
        <taxon>Halosaccharopolyspora</taxon>
    </lineage>
</organism>
<sequence>MDLSGLTEHVTSKGVGGQAGTSAPRWDESSGRRQDDAAGGGIVDIHRRDEAARETILNACTGLVRDGRHLTMEAIAQAAGVGKQTLYRWWPSKGAVVAEAMNRRAHTRARVPDTGTVHEDLTTFLADTFAGAAQSANQRMLRRIMAGAQQGSYLTEAVADFTATRREELRELLERGQQRGEIAADVDLGVPVDQAYGVLWYRLLLGHAPLDRQAASGLADNLMASALHR</sequence>
<dbReference type="AlphaFoldDB" id="A0A839DXR0"/>
<evidence type="ECO:0000313" key="8">
    <source>
        <dbReference type="Proteomes" id="UP000569329"/>
    </source>
</evidence>
<keyword evidence="8" id="KW-1185">Reference proteome</keyword>
<dbReference type="Pfam" id="PF00440">
    <property type="entry name" value="TetR_N"/>
    <property type="match status" value="1"/>
</dbReference>
<dbReference type="InterPro" id="IPR050109">
    <property type="entry name" value="HTH-type_TetR-like_transc_reg"/>
</dbReference>
<feature type="DNA-binding region" description="H-T-H motif" evidence="4">
    <location>
        <begin position="71"/>
        <end position="90"/>
    </location>
</feature>
<feature type="region of interest" description="Disordered" evidence="5">
    <location>
        <begin position="1"/>
        <end position="42"/>
    </location>
</feature>
<dbReference type="EMBL" id="JACGWZ010000003">
    <property type="protein sequence ID" value="MBA8825519.1"/>
    <property type="molecule type" value="Genomic_DNA"/>
</dbReference>